<dbReference type="NCBIfam" id="TIGR00792">
    <property type="entry name" value="gph"/>
    <property type="match status" value="1"/>
</dbReference>
<dbReference type="RefSeq" id="WP_086900626.1">
    <property type="nucleotide sequence ID" value="NZ_CP021358.1"/>
</dbReference>
<dbReference type="InterPro" id="IPR001927">
    <property type="entry name" value="Na/Gal_symport"/>
</dbReference>
<dbReference type="Proteomes" id="UP000194457">
    <property type="component" value="Chromosome"/>
</dbReference>
<dbReference type="PANTHER" id="PTHR11328:SF24">
    <property type="entry name" value="MAJOR FACILITATOR SUPERFAMILY (MFS) PROFILE DOMAIN-CONTAINING PROTEIN"/>
    <property type="match status" value="1"/>
</dbReference>
<dbReference type="Gene3D" id="1.20.1250.20">
    <property type="entry name" value="MFS general substrate transporter like domains"/>
    <property type="match status" value="2"/>
</dbReference>
<dbReference type="SUPFAM" id="SSF103473">
    <property type="entry name" value="MFS general substrate transporter"/>
    <property type="match status" value="1"/>
</dbReference>
<reference evidence="2 3" key="1">
    <citation type="submission" date="2017-05" db="EMBL/GenBank/DDBJ databases">
        <authorList>
            <person name="Song R."/>
            <person name="Chenine A.L."/>
            <person name="Ruprecht R.M."/>
        </authorList>
    </citation>
    <scope>NUCLEOTIDE SEQUENCE [LARGE SCALE GENOMIC DNA]</scope>
    <source>
        <strain evidence="2">SW32</strain>
    </source>
</reference>
<name>A0A240UQT6_9GAMM</name>
<dbReference type="Pfam" id="PF13347">
    <property type="entry name" value="MFS_2"/>
    <property type="match status" value="1"/>
</dbReference>
<dbReference type="CDD" id="cd17332">
    <property type="entry name" value="MFS_MelB_like"/>
    <property type="match status" value="1"/>
</dbReference>
<accession>A0A240UQT6</accession>
<dbReference type="EMBL" id="CP021358">
    <property type="protein sequence ID" value="ART63443.1"/>
    <property type="molecule type" value="Genomic_DNA"/>
</dbReference>
<dbReference type="GO" id="GO:0005886">
    <property type="term" value="C:plasma membrane"/>
    <property type="evidence" value="ECO:0007669"/>
    <property type="project" value="TreeGrafter"/>
</dbReference>
<dbReference type="OrthoDB" id="181905at2"/>
<comment type="similarity">
    <text evidence="1">Belongs to the sodium:galactoside symporter (TC 2.A.2) family.</text>
</comment>
<sequence length="455" mass="50428">MKPVSWTPIDDKDVSMLNVQEKLSYGLGDFASAFTWASLSLYLMYFYTDVFGLSPALVGTLFLVTRLWDAVTDPAVGLLADRTRTRFGRLRPYLLFFSLPLGAMLALTFTTPSLSENGRILYAFVTYIALMGLYTLVNIPYSALPVSMTTDNDERRQLTNYRMLLSYIAFVLISYATLPLVELLGNGDEQRGFALTYALYGVITFLVFLLTFKGVRERYVEGDSASNPLKSLAHIARARPFWIMFATSILIFTLMLMPDSAAIYFFKYYLGQESSVSLFLAMGYTSMVAGVIFNQLVMRRFCKRRVMIGANLAYGLALASFFVAADHGMPFYFAAFMAAKFINGVIAPTMWAMVGDIADYVEYESGRRATGTTTSAVTFSQKFGMSIGGLLTGVLFSLYGYIPNTEQSETVLVLIKSMMSVMPAVGALGVAVLMLIYPLGDRRMAEIRTAKPTAA</sequence>
<keyword evidence="3" id="KW-1185">Reference proteome</keyword>
<evidence type="ECO:0000313" key="2">
    <source>
        <dbReference type="EMBL" id="ART63443.1"/>
    </source>
</evidence>
<organism evidence="2 3">
    <name type="scientific">Kushneria marisflavi</name>
    <dbReference type="NCBI Taxonomy" id="157779"/>
    <lineage>
        <taxon>Bacteria</taxon>
        <taxon>Pseudomonadati</taxon>
        <taxon>Pseudomonadota</taxon>
        <taxon>Gammaproteobacteria</taxon>
        <taxon>Oceanospirillales</taxon>
        <taxon>Halomonadaceae</taxon>
        <taxon>Kushneria</taxon>
    </lineage>
</organism>
<gene>
    <name evidence="2" type="ORF">B9H00_10535</name>
</gene>
<protein>
    <submittedName>
        <fullName evidence="2">Uncharacterized protein</fullName>
    </submittedName>
</protein>
<dbReference type="InterPro" id="IPR039672">
    <property type="entry name" value="MFS_2"/>
</dbReference>
<evidence type="ECO:0000313" key="3">
    <source>
        <dbReference type="Proteomes" id="UP000194457"/>
    </source>
</evidence>
<evidence type="ECO:0000256" key="1">
    <source>
        <dbReference type="ARBA" id="ARBA00009617"/>
    </source>
</evidence>
<dbReference type="GO" id="GO:0015293">
    <property type="term" value="F:symporter activity"/>
    <property type="evidence" value="ECO:0007669"/>
    <property type="project" value="InterPro"/>
</dbReference>
<dbReference type="AlphaFoldDB" id="A0A240UQT6"/>
<dbReference type="KEGG" id="kma:B9H00_10535"/>
<dbReference type="PANTHER" id="PTHR11328">
    <property type="entry name" value="MAJOR FACILITATOR SUPERFAMILY DOMAIN-CONTAINING PROTEIN"/>
    <property type="match status" value="1"/>
</dbReference>
<dbReference type="GO" id="GO:0006814">
    <property type="term" value="P:sodium ion transport"/>
    <property type="evidence" value="ECO:0007669"/>
    <property type="project" value="InterPro"/>
</dbReference>
<dbReference type="GO" id="GO:0008643">
    <property type="term" value="P:carbohydrate transport"/>
    <property type="evidence" value="ECO:0007669"/>
    <property type="project" value="InterPro"/>
</dbReference>
<dbReference type="InterPro" id="IPR036259">
    <property type="entry name" value="MFS_trans_sf"/>
</dbReference>
<proteinExistence type="inferred from homology"/>